<keyword evidence="2" id="KW-1185">Reference proteome</keyword>
<comment type="caution">
    <text evidence="1">The sequence shown here is derived from an EMBL/GenBank/DDBJ whole genome shotgun (WGS) entry which is preliminary data.</text>
</comment>
<name>A0ABW0RBD6_9BACL</name>
<gene>
    <name evidence="1" type="ORF">ACFPOH_07610</name>
</gene>
<evidence type="ECO:0000313" key="1">
    <source>
        <dbReference type="EMBL" id="MFC5541626.1"/>
    </source>
</evidence>
<sequence>MHAIALKNGVIVGELKAHLDVDEKTVSHDPFPIVKERGREITPQYAYTKNGHLVVEQTVGVYEKASFELIPREGTTIYLLDGKNVDLNKIDYSSLRKYNGEILDSGFHAIIVKDNAIVGEIIIDIAVAVS</sequence>
<dbReference type="Proteomes" id="UP001595978">
    <property type="component" value="Unassembled WGS sequence"/>
</dbReference>
<accession>A0ABW0RBD6</accession>
<proteinExistence type="predicted"/>
<organism evidence="1 2">
    <name type="scientific">Ureibacillus suwonensis</name>
    <dbReference type="NCBI Taxonomy" id="313007"/>
    <lineage>
        <taxon>Bacteria</taxon>
        <taxon>Bacillati</taxon>
        <taxon>Bacillota</taxon>
        <taxon>Bacilli</taxon>
        <taxon>Bacillales</taxon>
        <taxon>Caryophanaceae</taxon>
        <taxon>Ureibacillus</taxon>
    </lineage>
</organism>
<dbReference type="EMBL" id="JBHSNQ010000065">
    <property type="protein sequence ID" value="MFC5541626.1"/>
    <property type="molecule type" value="Genomic_DNA"/>
</dbReference>
<protein>
    <submittedName>
        <fullName evidence="1">Uncharacterized protein</fullName>
    </submittedName>
</protein>
<reference evidence="2" key="1">
    <citation type="journal article" date="2019" name="Int. J. Syst. Evol. Microbiol.">
        <title>The Global Catalogue of Microorganisms (GCM) 10K type strain sequencing project: providing services to taxonomists for standard genome sequencing and annotation.</title>
        <authorList>
            <consortium name="The Broad Institute Genomics Platform"/>
            <consortium name="The Broad Institute Genome Sequencing Center for Infectious Disease"/>
            <person name="Wu L."/>
            <person name="Ma J."/>
        </authorList>
    </citation>
    <scope>NUCLEOTIDE SEQUENCE [LARGE SCALE GENOMIC DNA]</scope>
    <source>
        <strain evidence="2">CCUG 56331</strain>
    </source>
</reference>
<dbReference type="RefSeq" id="WP_390309317.1">
    <property type="nucleotide sequence ID" value="NZ_JBHSNQ010000065.1"/>
</dbReference>
<evidence type="ECO:0000313" key="2">
    <source>
        <dbReference type="Proteomes" id="UP001595978"/>
    </source>
</evidence>